<dbReference type="EMBL" id="NIZW01000013">
    <property type="protein sequence ID" value="PHQ34115.1"/>
    <property type="molecule type" value="Genomic_DNA"/>
</dbReference>
<keyword evidence="2" id="KW-1185">Reference proteome</keyword>
<dbReference type="AlphaFoldDB" id="A0A2G1W525"/>
<dbReference type="Gene3D" id="3.80.10.10">
    <property type="entry name" value="Ribonuclease Inhibitor"/>
    <property type="match status" value="1"/>
</dbReference>
<proteinExistence type="predicted"/>
<reference evidence="1 2" key="1">
    <citation type="submission" date="2017-06" db="EMBL/GenBank/DDBJ databases">
        <title>Description of Rhodopirellula bahusiensis sp. nov.</title>
        <authorList>
            <person name="Kizina J."/>
            <person name="Harder J."/>
        </authorList>
    </citation>
    <scope>NUCLEOTIDE SEQUENCE [LARGE SCALE GENOMIC DNA]</scope>
    <source>
        <strain evidence="1 2">SWK21</strain>
    </source>
</reference>
<name>A0A2G1W525_9BACT</name>
<evidence type="ECO:0000313" key="1">
    <source>
        <dbReference type="EMBL" id="PHQ34115.1"/>
    </source>
</evidence>
<dbReference type="Proteomes" id="UP000225740">
    <property type="component" value="Unassembled WGS sequence"/>
</dbReference>
<accession>A0A2G1W525</accession>
<evidence type="ECO:0000313" key="2">
    <source>
        <dbReference type="Proteomes" id="UP000225740"/>
    </source>
</evidence>
<gene>
    <name evidence="1" type="ORF">CEE69_16845</name>
</gene>
<organism evidence="1 2">
    <name type="scientific">Rhodopirellula bahusiensis</name>
    <dbReference type="NCBI Taxonomy" id="2014065"/>
    <lineage>
        <taxon>Bacteria</taxon>
        <taxon>Pseudomonadati</taxon>
        <taxon>Planctomycetota</taxon>
        <taxon>Planctomycetia</taxon>
        <taxon>Pirellulales</taxon>
        <taxon>Pirellulaceae</taxon>
        <taxon>Rhodopirellula</taxon>
    </lineage>
</organism>
<sequence>MIDVDMSGTKMKDGDIYSISGLRSNGPDGYQHIHTLDLSDTRITDDALRFIALQEEGSFPLRIKVLKLTNTNVSESAIQQIQDANPNCEIIR</sequence>
<comment type="caution">
    <text evidence="1">The sequence shown here is derived from an EMBL/GenBank/DDBJ whole genome shotgun (WGS) entry which is preliminary data.</text>
</comment>
<dbReference type="InterPro" id="IPR032675">
    <property type="entry name" value="LRR_dom_sf"/>
</dbReference>
<protein>
    <submittedName>
        <fullName evidence="1">Uncharacterized protein</fullName>
    </submittedName>
</protein>
<dbReference type="SUPFAM" id="SSF52047">
    <property type="entry name" value="RNI-like"/>
    <property type="match status" value="1"/>
</dbReference>